<organism evidence="10 11">
    <name type="scientific">Sungouiella intermedia</name>
    <dbReference type="NCBI Taxonomy" id="45354"/>
    <lineage>
        <taxon>Eukaryota</taxon>
        <taxon>Fungi</taxon>
        <taxon>Dikarya</taxon>
        <taxon>Ascomycota</taxon>
        <taxon>Saccharomycotina</taxon>
        <taxon>Pichiomycetes</taxon>
        <taxon>Metschnikowiaceae</taxon>
        <taxon>Sungouiella</taxon>
    </lineage>
</organism>
<accession>A0A1L0BLN6</accession>
<evidence type="ECO:0000256" key="5">
    <source>
        <dbReference type="ARBA" id="ARBA00022490"/>
    </source>
</evidence>
<keyword evidence="7 9" id="KW-0143">Chaperone</keyword>
<evidence type="ECO:0000256" key="8">
    <source>
        <dbReference type="ARBA" id="ARBA00023212"/>
    </source>
</evidence>
<evidence type="ECO:0000256" key="7">
    <source>
        <dbReference type="ARBA" id="ARBA00023186"/>
    </source>
</evidence>
<comment type="subcellular location">
    <subcellularLocation>
        <location evidence="2 9">Cytoplasm</location>
        <location evidence="2 9">Cytoskeleton</location>
    </subcellularLocation>
</comment>
<keyword evidence="5 9" id="KW-0963">Cytoplasm</keyword>
<name>A0A1L0BLN6_9ASCO</name>
<dbReference type="GO" id="GO:0007021">
    <property type="term" value="P:tubulin complex assembly"/>
    <property type="evidence" value="ECO:0007669"/>
    <property type="project" value="UniProtKB-UniRule"/>
</dbReference>
<protein>
    <recommendedName>
        <fullName evidence="4 9">Tubulin-specific chaperone A</fullName>
    </recommendedName>
</protein>
<dbReference type="AlphaFoldDB" id="A0A1L0BLN6"/>
<dbReference type="GO" id="GO:0007023">
    <property type="term" value="P:post-chaperonin tubulin folding pathway"/>
    <property type="evidence" value="ECO:0007669"/>
    <property type="project" value="UniProtKB-UniRule"/>
</dbReference>
<proteinExistence type="inferred from homology"/>
<evidence type="ECO:0000256" key="9">
    <source>
        <dbReference type="RuleBase" id="RU364030"/>
    </source>
</evidence>
<comment type="similarity">
    <text evidence="3 9">Belongs to the TBCA family.</text>
</comment>
<keyword evidence="8 9" id="KW-0206">Cytoskeleton</keyword>
<comment type="subunit">
    <text evidence="9">Supercomplex made of cofactors A to E. Cofactors A and D function by capturing and stabilizing tubulin in a quasi-native conformation. Cofactor E binds to the cofactor D-tubulin complex; interaction with cofactor C then causes the release of tubulin polypeptides that are committed to the native state.</text>
</comment>
<evidence type="ECO:0000256" key="2">
    <source>
        <dbReference type="ARBA" id="ARBA00004245"/>
    </source>
</evidence>
<dbReference type="GO" id="GO:0005829">
    <property type="term" value="C:cytosol"/>
    <property type="evidence" value="ECO:0007669"/>
    <property type="project" value="TreeGrafter"/>
</dbReference>
<gene>
    <name evidence="10" type="ORF">SAMEA4029009_CIC11G00000002439</name>
</gene>
<comment type="function">
    <text evidence="1">Tubulin-folding protein; involved in the early step of the tubulin folding pathway.</text>
</comment>
<dbReference type="PANTHER" id="PTHR21500">
    <property type="entry name" value="TUBULIN-SPECIFIC CHAPERONE A"/>
    <property type="match status" value="1"/>
</dbReference>
<dbReference type="PANTHER" id="PTHR21500:SF0">
    <property type="entry name" value="TUBULIN-SPECIFIC CHAPERONE A"/>
    <property type="match status" value="1"/>
</dbReference>
<dbReference type="SUPFAM" id="SSF46988">
    <property type="entry name" value="Tubulin chaperone cofactor A"/>
    <property type="match status" value="1"/>
</dbReference>
<dbReference type="InterPro" id="IPR036126">
    <property type="entry name" value="TBCA_sf"/>
</dbReference>
<evidence type="ECO:0000256" key="1">
    <source>
        <dbReference type="ARBA" id="ARBA00003046"/>
    </source>
</evidence>
<evidence type="ECO:0000256" key="4">
    <source>
        <dbReference type="ARBA" id="ARBA00015002"/>
    </source>
</evidence>
<evidence type="ECO:0000256" key="3">
    <source>
        <dbReference type="ARBA" id="ARBA00006806"/>
    </source>
</evidence>
<dbReference type="GO" id="GO:0048487">
    <property type="term" value="F:beta-tubulin binding"/>
    <property type="evidence" value="ECO:0007669"/>
    <property type="project" value="InterPro"/>
</dbReference>
<dbReference type="InterPro" id="IPR004226">
    <property type="entry name" value="TBCA"/>
</dbReference>
<dbReference type="EMBL" id="LT635765">
    <property type="protein sequence ID" value="SGZ52281.1"/>
    <property type="molecule type" value="Genomic_DNA"/>
</dbReference>
<dbReference type="Pfam" id="PF02970">
    <property type="entry name" value="TBCA"/>
    <property type="match status" value="1"/>
</dbReference>
<keyword evidence="6 9" id="KW-0493">Microtubule</keyword>
<evidence type="ECO:0000313" key="11">
    <source>
        <dbReference type="Proteomes" id="UP000182259"/>
    </source>
</evidence>
<evidence type="ECO:0000313" key="10">
    <source>
        <dbReference type="EMBL" id="SGZ52281.1"/>
    </source>
</evidence>
<dbReference type="FunFam" id="1.20.58.90:FF:000010">
    <property type="entry name" value="Tubulin-specific chaperone A"/>
    <property type="match status" value="1"/>
</dbReference>
<dbReference type="Proteomes" id="UP000182259">
    <property type="component" value="Chromosome II"/>
</dbReference>
<dbReference type="Gene3D" id="1.20.58.90">
    <property type="match status" value="1"/>
</dbReference>
<reference evidence="10 11" key="1">
    <citation type="submission" date="2016-10" db="EMBL/GenBank/DDBJ databases">
        <authorList>
            <person name="de Groot N.N."/>
        </authorList>
    </citation>
    <scope>NUCLEOTIDE SEQUENCE [LARGE SCALE GENOMIC DNA]</scope>
    <source>
        <strain evidence="10 11">PYCC 4715</strain>
    </source>
</reference>
<sequence>MSPTPLQIKVKALQRLTTEKSYYAKEVAENTQTLEQMRANGADPYEIKKQSQVLDESKRMVPELDSKIEEHAQNLSEFLKVYNGDEDTTFAKSLIQ</sequence>
<evidence type="ECO:0000256" key="6">
    <source>
        <dbReference type="ARBA" id="ARBA00022701"/>
    </source>
</evidence>
<dbReference type="GO" id="GO:0005874">
    <property type="term" value="C:microtubule"/>
    <property type="evidence" value="ECO:0007669"/>
    <property type="project" value="UniProtKB-KW"/>
</dbReference>